<dbReference type="EMBL" id="LZYZ01000004">
    <property type="protein sequence ID" value="OOM11954.1"/>
    <property type="molecule type" value="Genomic_DNA"/>
</dbReference>
<name>A0A1S8N663_CLOSA</name>
<dbReference type="AlphaFoldDB" id="A0A1S8N663"/>
<accession>A0A1S8N663</accession>
<gene>
    <name evidence="1" type="ORF">CLOSAC_23830</name>
</gene>
<organism evidence="1 2">
    <name type="scientific">Clostridium saccharobutylicum</name>
    <dbReference type="NCBI Taxonomy" id="169679"/>
    <lineage>
        <taxon>Bacteria</taxon>
        <taxon>Bacillati</taxon>
        <taxon>Bacillota</taxon>
        <taxon>Clostridia</taxon>
        <taxon>Eubacteriales</taxon>
        <taxon>Clostridiaceae</taxon>
        <taxon>Clostridium</taxon>
    </lineage>
</organism>
<proteinExistence type="predicted"/>
<dbReference type="RefSeq" id="WP_077865622.1">
    <property type="nucleotide sequence ID" value="NZ_LZYZ01000004.1"/>
</dbReference>
<dbReference type="Proteomes" id="UP000191154">
    <property type="component" value="Unassembled WGS sequence"/>
</dbReference>
<evidence type="ECO:0000313" key="1">
    <source>
        <dbReference type="EMBL" id="OOM11954.1"/>
    </source>
</evidence>
<reference evidence="1 2" key="1">
    <citation type="submission" date="2016-05" db="EMBL/GenBank/DDBJ databases">
        <title>Microbial solvent formation.</title>
        <authorList>
            <person name="Poehlein A."/>
            <person name="Montoya Solano J.D."/>
            <person name="Flitsch S."/>
            <person name="Krabben P."/>
            <person name="Duerre P."/>
            <person name="Daniel R."/>
        </authorList>
    </citation>
    <scope>NUCLEOTIDE SEQUENCE [LARGE SCALE GENOMIC DNA]</scope>
    <source>
        <strain evidence="1 2">L1-8</strain>
    </source>
</reference>
<protein>
    <submittedName>
        <fullName evidence="1">Uncharacterized protein</fullName>
    </submittedName>
</protein>
<sequence>MRHKFASDEERFDIEMILANYTVMFNSRKNSVNVYAELQTINPEFPHVDDEDFWNKLNLTFIKYCDMDLQTLKEILCNGEEGEPFRRTRIFELINGKK</sequence>
<comment type="caution">
    <text evidence="1">The sequence shown here is derived from an EMBL/GenBank/DDBJ whole genome shotgun (WGS) entry which is preliminary data.</text>
</comment>
<evidence type="ECO:0000313" key="2">
    <source>
        <dbReference type="Proteomes" id="UP000191154"/>
    </source>
</evidence>